<dbReference type="InterPro" id="IPR013584">
    <property type="entry name" value="RAP"/>
</dbReference>
<dbReference type="VEuPathDB" id="PlasmoDB:PCOAH_00036580"/>
<dbReference type="EMBL" id="CP016249">
    <property type="protein sequence ID" value="ANQ09209.1"/>
    <property type="molecule type" value="Genomic_DNA"/>
</dbReference>
<dbReference type="Proteomes" id="UP000092716">
    <property type="component" value="Chromosome 11"/>
</dbReference>
<dbReference type="Pfam" id="PF08373">
    <property type="entry name" value="RAP"/>
    <property type="match status" value="1"/>
</dbReference>
<dbReference type="GeneID" id="30910389"/>
<feature type="region of interest" description="Disordered" evidence="1">
    <location>
        <begin position="1260"/>
        <end position="1280"/>
    </location>
</feature>
<evidence type="ECO:0000313" key="3">
    <source>
        <dbReference type="EMBL" id="ANQ09209.1"/>
    </source>
</evidence>
<evidence type="ECO:0000259" key="2">
    <source>
        <dbReference type="PROSITE" id="PS51286"/>
    </source>
</evidence>
<reference evidence="4" key="1">
    <citation type="submission" date="2016-06" db="EMBL/GenBank/DDBJ databases">
        <title>First high quality genome sequence of Plasmodium coatneyi using continuous long reads from single molecule, real-time sequencing.</title>
        <authorList>
            <person name="Chien J.-T."/>
            <person name="Pakala S.B."/>
            <person name="Geraldo J.A."/>
            <person name="Lapp S.A."/>
            <person name="Barnwell J.W."/>
            <person name="Kissinger J.C."/>
            <person name="Galinski M.R."/>
            <person name="Humphrey J.C."/>
        </authorList>
    </citation>
    <scope>NUCLEOTIDE SEQUENCE [LARGE SCALE GENOMIC DNA]</scope>
    <source>
        <strain evidence="4">Hackeri</strain>
    </source>
</reference>
<dbReference type="OrthoDB" id="392432at2759"/>
<evidence type="ECO:0000313" key="4">
    <source>
        <dbReference type="Proteomes" id="UP000092716"/>
    </source>
</evidence>
<feature type="domain" description="RAP" evidence="2">
    <location>
        <begin position="1338"/>
        <end position="1400"/>
    </location>
</feature>
<protein>
    <recommendedName>
        <fullName evidence="2">RAP domain-containing protein</fullName>
    </recommendedName>
</protein>
<gene>
    <name evidence="3" type="ORF">PCOAH_00036580</name>
</gene>
<name>A0A1B1E2Z7_9APIC</name>
<accession>A0A1B1E2Z7</accession>
<evidence type="ECO:0000256" key="1">
    <source>
        <dbReference type="SAM" id="MobiDB-lite"/>
    </source>
</evidence>
<keyword evidence="4" id="KW-1185">Reference proteome</keyword>
<sequence length="1429" mass="164635">MDKLKNLLFVKNGNFSNAQIKVLAFTSLSMLVLMVTGDGLQTPLGYIQNVKRDLRKEAQESEESMEKKLLKELGYTTRLESFRRKMKRSEHSSWGVKPACVAPRVTPPNIQMYAKRCSVFLDAVQTLLHKAASRSNFSSIVVKRLRGKPLNIDTVRRSNRRDDKCVDETKSSKYLHHKKEQLPRDDQVEERNKKQTITKLCKLLSENLKNGKYDMYEKNLSYGLSVAENPIELSQLINSISKGRYYSKGVIQIYTKLVDKAAEIFENISVMSISLILNSMVKLDIYNEKFLFLFFKNVDQILDESNAVDLTILFHFYVNGMGRVGASANPYWVVPPVGSGFPGAQDEVLLNSFLRRLHNVVPSLQMHSISSVLRCVKKLVMIMVGEVKDGELDVGAPNGVKQLDDMEAIHQGKNHPCGFSPNGKANQNGRQNSESNLELITQINLLLRNNFYEKMAQANTQQLCNVLQDLQFFNLIDNDCYYDVLNRLKGSLQGAKEMKDMDYVNVLNTIKSRNIKQNNLLPLCYFSFLFDKLKVEDFSHFHYDRVAELAKILFYFKKVYHLNFCMNKMESFLDKKDTNMIESTSTMIYLLDEFCTIGKCTEGGASLRGKLFSCVVKRVLGGEEGTLGSATIHSGVKSSAKNPHGGHTLTLEESLLLTKAAEGLISIKKEEYSSIVHHVRRRDFFLINCDEKVCVKFEHLDRYVQNVLYKILLLGKIKYRDSPLFLHLLKCCLLCSLHFSIRDILLLLRGLHHCAYFFTKENYVLLENVLNYLSTLTVMQCRLVARRKEGKQYQDYMDKLLNRSDSLFSSEKVMGGVVNQLGGSEFSETYRKIERVMETNWAYLNDLTSMESFSGGSDDRDNAPHGNVPLDEGGIISNSRRTKISAVNCCTLLYYFQRLSYVNKGVVRVVLSNLYDHVHALKNEQILKLVKGLSIIRNVDTEFSSFNSVFKKILLRFMSSRKESTKSTEQQTDETIKLLYLVSKLSINVDHRNTLIRKYLLVFLERQLGVDTVGIPQLELLMRSFKNMYPYRYVCLVECCLRGVSQALRGETSIEEQRNGLSDGSLEGAPRSLLPLPFLKTYFSVMPLLINPATNIHCSVNDLYICTSLELFDQLYEQIKCDGRLKEEFVPVLVTFVNLSFRDIPFLERYPNLMSDILGMKQLIPQNNFFFFLLNVKFFAKQKGRAEVDALLHKVGRFVEANMGESLRWEDATSPLMRSPALPHDFTFDRKKLVLLDTEDDNEMEIISREYNHIDTAEVHTRGERTTERRGPHGSEWSNHDDLVKERTKRSNADHLEFEIILRKYAYCQNSQKDKIEISKNVKIFSMEVKYVDLRKRIIFEFLEEDNYFKEVDGASIELLPLVYLRLFFLRKLNYNLVIMPFYEWHMCYGRLERVKAIFQKLLNVARDADTYLLETGKSRAFASVGRYE</sequence>
<proteinExistence type="predicted"/>
<organism evidence="3 4">
    <name type="scientific">Plasmodium coatneyi</name>
    <dbReference type="NCBI Taxonomy" id="208452"/>
    <lineage>
        <taxon>Eukaryota</taxon>
        <taxon>Sar</taxon>
        <taxon>Alveolata</taxon>
        <taxon>Apicomplexa</taxon>
        <taxon>Aconoidasida</taxon>
        <taxon>Haemosporida</taxon>
        <taxon>Plasmodiidae</taxon>
        <taxon>Plasmodium</taxon>
    </lineage>
</organism>
<dbReference type="RefSeq" id="XP_019915904.1">
    <property type="nucleotide sequence ID" value="XM_020060449.1"/>
</dbReference>
<dbReference type="KEGG" id="pcot:PCOAH_00036580"/>
<dbReference type="PROSITE" id="PS51286">
    <property type="entry name" value="RAP"/>
    <property type="match status" value="1"/>
</dbReference>